<dbReference type="eggNOG" id="COG0388">
    <property type="taxonomic scope" value="Bacteria"/>
</dbReference>
<gene>
    <name evidence="2" type="ORF">L21SP2_2557</name>
</gene>
<sequence length="303" mass="34048">MFADETASGGEGSTAFNIAGIQLEISPELYASEAHFISEMDQQISGLLEKEAADLIVFPEYTSAFFPAFMLPNRILTSEQATLDQIAAHIRNRFPAESIRDFLVSQSSRDTMDRIWGGLARKHSVAILAGSYFAAHPGSRGTELRNRSILYNHHGNAVYSQDKVYLTEFERSILGLTPGRLWEARPIEYRGHTLAVTICRDSFFPAWEERLGKVDFWIDIKANGTEYDAEQAEVFAEALPRRILDGPAEEGMTVCLTGNFLELFWEGYSSVIRESDSGNIIYLSRSDTPRDQDIIRYTLEQGP</sequence>
<protein>
    <recommendedName>
        <fullName evidence="1">CN hydrolase domain-containing protein</fullName>
    </recommendedName>
</protein>
<dbReference type="InterPro" id="IPR003010">
    <property type="entry name" value="C-N_Hydrolase"/>
</dbReference>
<organism evidence="2 3">
    <name type="scientific">Salinispira pacifica</name>
    <dbReference type="NCBI Taxonomy" id="1307761"/>
    <lineage>
        <taxon>Bacteria</taxon>
        <taxon>Pseudomonadati</taxon>
        <taxon>Spirochaetota</taxon>
        <taxon>Spirochaetia</taxon>
        <taxon>Spirochaetales</taxon>
        <taxon>Spirochaetaceae</taxon>
        <taxon>Salinispira</taxon>
    </lineage>
</organism>
<evidence type="ECO:0000313" key="3">
    <source>
        <dbReference type="Proteomes" id="UP000018680"/>
    </source>
</evidence>
<evidence type="ECO:0000313" key="2">
    <source>
        <dbReference type="EMBL" id="AHC15909.1"/>
    </source>
</evidence>
<reference evidence="2 3" key="1">
    <citation type="journal article" date="2015" name="Stand. Genomic Sci.">
        <title>Complete genome sequence and description of Salinispira pacifica gen. nov., sp. nov., a novel spirochaete isolated form a hypersaline microbial mat.</title>
        <authorList>
            <person name="Ben Hania W."/>
            <person name="Joseph M."/>
            <person name="Schumann P."/>
            <person name="Bunk B."/>
            <person name="Fiebig A."/>
            <person name="Sproer C."/>
            <person name="Klenk H.P."/>
            <person name="Fardeau M.L."/>
            <person name="Spring S."/>
        </authorList>
    </citation>
    <scope>NUCLEOTIDE SEQUENCE [LARGE SCALE GENOMIC DNA]</scope>
    <source>
        <strain evidence="2 3">L21-RPul-D2</strain>
    </source>
</reference>
<dbReference type="Pfam" id="PF00795">
    <property type="entry name" value="CN_hydrolase"/>
    <property type="match status" value="1"/>
</dbReference>
<dbReference type="EMBL" id="CP006939">
    <property type="protein sequence ID" value="AHC15909.1"/>
    <property type="molecule type" value="Genomic_DNA"/>
</dbReference>
<dbReference type="Proteomes" id="UP000018680">
    <property type="component" value="Chromosome"/>
</dbReference>
<dbReference type="PROSITE" id="PS50263">
    <property type="entry name" value="CN_HYDROLASE"/>
    <property type="match status" value="1"/>
</dbReference>
<dbReference type="HOGENOM" id="CLU_868516_0_0_12"/>
<dbReference type="AlphaFoldDB" id="V5WJZ3"/>
<dbReference type="STRING" id="1307761.L21SP2_2557"/>
<dbReference type="KEGG" id="slr:L21SP2_2557"/>
<evidence type="ECO:0000259" key="1">
    <source>
        <dbReference type="PROSITE" id="PS50263"/>
    </source>
</evidence>
<proteinExistence type="predicted"/>
<accession>V5WJZ3</accession>
<dbReference type="SUPFAM" id="SSF56317">
    <property type="entry name" value="Carbon-nitrogen hydrolase"/>
    <property type="match status" value="1"/>
</dbReference>
<dbReference type="Gene3D" id="3.60.110.10">
    <property type="entry name" value="Carbon-nitrogen hydrolase"/>
    <property type="match status" value="1"/>
</dbReference>
<dbReference type="InterPro" id="IPR036526">
    <property type="entry name" value="C-N_Hydrolase_sf"/>
</dbReference>
<feature type="domain" description="CN hydrolase" evidence="1">
    <location>
        <begin position="16"/>
        <end position="303"/>
    </location>
</feature>
<name>V5WJZ3_9SPIO</name>
<keyword evidence="3" id="KW-1185">Reference proteome</keyword>